<dbReference type="AlphaFoldDB" id="A0A518FS42"/>
<protein>
    <submittedName>
        <fullName evidence="2">Uncharacterized protein</fullName>
    </submittedName>
</protein>
<feature type="transmembrane region" description="Helical" evidence="1">
    <location>
        <begin position="628"/>
        <end position="649"/>
    </location>
</feature>
<evidence type="ECO:0000313" key="3">
    <source>
        <dbReference type="Proteomes" id="UP000320839"/>
    </source>
</evidence>
<organism evidence="2 3">
    <name type="scientific">Gimesia panareensis</name>
    <dbReference type="NCBI Taxonomy" id="2527978"/>
    <lineage>
        <taxon>Bacteria</taxon>
        <taxon>Pseudomonadati</taxon>
        <taxon>Planctomycetota</taxon>
        <taxon>Planctomycetia</taxon>
        <taxon>Planctomycetales</taxon>
        <taxon>Planctomycetaceae</taxon>
        <taxon>Gimesia</taxon>
    </lineage>
</organism>
<dbReference type="Proteomes" id="UP000320839">
    <property type="component" value="Chromosome"/>
</dbReference>
<keyword evidence="1" id="KW-0472">Membrane</keyword>
<feature type="transmembrane region" description="Helical" evidence="1">
    <location>
        <begin position="661"/>
        <end position="679"/>
    </location>
</feature>
<feature type="transmembrane region" description="Helical" evidence="1">
    <location>
        <begin position="287"/>
        <end position="307"/>
    </location>
</feature>
<feature type="transmembrane region" description="Helical" evidence="1">
    <location>
        <begin position="378"/>
        <end position="397"/>
    </location>
</feature>
<evidence type="ECO:0000256" key="1">
    <source>
        <dbReference type="SAM" id="Phobius"/>
    </source>
</evidence>
<feature type="transmembrane region" description="Helical" evidence="1">
    <location>
        <begin position="328"/>
        <end position="345"/>
    </location>
</feature>
<feature type="transmembrane region" description="Helical" evidence="1">
    <location>
        <begin position="544"/>
        <end position="566"/>
    </location>
</feature>
<gene>
    <name evidence="2" type="ORF">Pan153_37830</name>
</gene>
<dbReference type="SUPFAM" id="SSF52047">
    <property type="entry name" value="RNI-like"/>
    <property type="match status" value="1"/>
</dbReference>
<feature type="transmembrane region" description="Helical" evidence="1">
    <location>
        <begin position="351"/>
        <end position="371"/>
    </location>
</feature>
<proteinExistence type="predicted"/>
<dbReference type="EMBL" id="CP036317">
    <property type="protein sequence ID" value="QDV19120.1"/>
    <property type="molecule type" value="Genomic_DNA"/>
</dbReference>
<keyword evidence="1" id="KW-0812">Transmembrane</keyword>
<feature type="transmembrane region" description="Helical" evidence="1">
    <location>
        <begin position="20"/>
        <end position="38"/>
    </location>
</feature>
<dbReference type="OrthoDB" id="246807at2"/>
<evidence type="ECO:0000313" key="2">
    <source>
        <dbReference type="EMBL" id="QDV19120.1"/>
    </source>
</evidence>
<keyword evidence="1" id="KW-1133">Transmembrane helix</keyword>
<sequence length="720" mass="80680">MKIRYGLYRQILKTYWQRPLVLLLSALFLSGWLMLVWGPTSGDVMRVGARPRKPGPSATVITGAVPPHADRAHSPQTFADLLERTDPAEIRSLYLSRLNDDDPLPDLRPFRNLVFLNLSGFELTADEAEQICQLPRLDSLELLEPMLHPGVLERVGRKVSQLELLSPALESHADEIPQMTQVKLLAVHLLNTSPAFLEQVTRLPVLEQLTLLPSEGVVINGPFPRRPQTLDQIDLSPEQLALLRDKPTLNEVYANWFLMRRLRGFTDGTLLPVRALPTTYSKYRVNAFRGAVFLTAILFGALALQLWAHFITPAARLTPDYLAPHRRLAVGILVAGTLLISLPLLRQELGVLPALSLTLFLPALGSLFLIAQLSRKSFWKWAAVPLVMLVVPFLTIFSNPVLKVNTAEVIWYLRGHLPWQALMIITGEVLCIAWLLIRFPVITEQVHEASATLPDFSPWNQANSPERQGQQSRQPLLRLLDPSPDKLHLSHRSIWQMARLWRLGNAYRPRALLLPLLAYFLVFGLMFQGLTYLRTVEPAFSQPFPLVAILFSSFCGIGIFLPPLIWRQRLRSMASEALHPVSRTSLVKQLYLGLALDHCILVTGLLLLVILALYRFDLTAGSSESCCLLLLVGLAAPLWIIGTNAAVIVFQRAWIIVGSMFGLYVLAALSVAAVLTWYVRYQVDTVHAGLFLMIATFTAIVVALGLNVLMYRTALKREWG</sequence>
<accession>A0A518FS42</accession>
<feature type="transmembrane region" description="Helical" evidence="1">
    <location>
        <begin position="685"/>
        <end position="709"/>
    </location>
</feature>
<feature type="transmembrane region" description="Helical" evidence="1">
    <location>
        <begin position="590"/>
        <end position="616"/>
    </location>
</feature>
<feature type="transmembrane region" description="Helical" evidence="1">
    <location>
        <begin position="417"/>
        <end position="437"/>
    </location>
</feature>
<dbReference type="RefSeq" id="WP_145457191.1">
    <property type="nucleotide sequence ID" value="NZ_CP036317.1"/>
</dbReference>
<name>A0A518FS42_9PLAN</name>
<feature type="transmembrane region" description="Helical" evidence="1">
    <location>
        <begin position="511"/>
        <end position="532"/>
    </location>
</feature>
<reference evidence="2 3" key="1">
    <citation type="submission" date="2019-02" db="EMBL/GenBank/DDBJ databases">
        <title>Deep-cultivation of Planctomycetes and their phenomic and genomic characterization uncovers novel biology.</title>
        <authorList>
            <person name="Wiegand S."/>
            <person name="Jogler M."/>
            <person name="Boedeker C."/>
            <person name="Pinto D."/>
            <person name="Vollmers J."/>
            <person name="Rivas-Marin E."/>
            <person name="Kohn T."/>
            <person name="Peeters S.H."/>
            <person name="Heuer A."/>
            <person name="Rast P."/>
            <person name="Oberbeckmann S."/>
            <person name="Bunk B."/>
            <person name="Jeske O."/>
            <person name="Meyerdierks A."/>
            <person name="Storesund J.E."/>
            <person name="Kallscheuer N."/>
            <person name="Luecker S."/>
            <person name="Lage O.M."/>
            <person name="Pohl T."/>
            <person name="Merkel B.J."/>
            <person name="Hornburger P."/>
            <person name="Mueller R.-W."/>
            <person name="Bruemmer F."/>
            <person name="Labrenz M."/>
            <person name="Spormann A.M."/>
            <person name="Op den Camp H."/>
            <person name="Overmann J."/>
            <person name="Amann R."/>
            <person name="Jetten M.S.M."/>
            <person name="Mascher T."/>
            <person name="Medema M.H."/>
            <person name="Devos D.P."/>
            <person name="Kaster A.-K."/>
            <person name="Ovreas L."/>
            <person name="Rohde M."/>
            <person name="Galperin M.Y."/>
            <person name="Jogler C."/>
        </authorList>
    </citation>
    <scope>NUCLEOTIDE SEQUENCE [LARGE SCALE GENOMIC DNA]</scope>
    <source>
        <strain evidence="2 3">Pan153</strain>
    </source>
</reference>